<dbReference type="Proteomes" id="UP000183832">
    <property type="component" value="Unassembled WGS sequence"/>
</dbReference>
<name>A0A1J1ICL9_9DIPT</name>
<protein>
    <submittedName>
        <fullName evidence="1">CLUMA_CG009614, isoform A</fullName>
    </submittedName>
</protein>
<gene>
    <name evidence="1" type="ORF">CLUMA_CG009614</name>
</gene>
<dbReference type="EMBL" id="CVRI01000043">
    <property type="protein sequence ID" value="CRK96185.1"/>
    <property type="molecule type" value="Genomic_DNA"/>
</dbReference>
<sequence length="121" mass="14522">MSFVNKMITFVTIQCFFLISMMMVLKYECKLVNSQGVMENNDENKSNEFYYVFISMHFTVKQPKHVETFELLNQNHLHVMKSEREEIKIETRSVDLWQQVASYNTNFFIINNQKKSRESCK</sequence>
<keyword evidence="2" id="KW-1185">Reference proteome</keyword>
<evidence type="ECO:0000313" key="1">
    <source>
        <dbReference type="EMBL" id="CRK96185.1"/>
    </source>
</evidence>
<accession>A0A1J1ICL9</accession>
<organism evidence="1 2">
    <name type="scientific">Clunio marinus</name>
    <dbReference type="NCBI Taxonomy" id="568069"/>
    <lineage>
        <taxon>Eukaryota</taxon>
        <taxon>Metazoa</taxon>
        <taxon>Ecdysozoa</taxon>
        <taxon>Arthropoda</taxon>
        <taxon>Hexapoda</taxon>
        <taxon>Insecta</taxon>
        <taxon>Pterygota</taxon>
        <taxon>Neoptera</taxon>
        <taxon>Endopterygota</taxon>
        <taxon>Diptera</taxon>
        <taxon>Nematocera</taxon>
        <taxon>Chironomoidea</taxon>
        <taxon>Chironomidae</taxon>
        <taxon>Clunio</taxon>
    </lineage>
</organism>
<dbReference type="AlphaFoldDB" id="A0A1J1ICL9"/>
<reference evidence="1 2" key="1">
    <citation type="submission" date="2015-04" db="EMBL/GenBank/DDBJ databases">
        <authorList>
            <person name="Syromyatnikov M.Y."/>
            <person name="Popov V.N."/>
        </authorList>
    </citation>
    <scope>NUCLEOTIDE SEQUENCE [LARGE SCALE GENOMIC DNA]</scope>
</reference>
<proteinExistence type="predicted"/>
<evidence type="ECO:0000313" key="2">
    <source>
        <dbReference type="Proteomes" id="UP000183832"/>
    </source>
</evidence>